<dbReference type="InterPro" id="IPR002510">
    <property type="entry name" value="Metalloprtase-TldD/E_N"/>
</dbReference>
<dbReference type="Proteomes" id="UP000218887">
    <property type="component" value="Unassembled WGS sequence"/>
</dbReference>
<dbReference type="AlphaFoldDB" id="A0A2A2IDR4"/>
<dbReference type="Pfam" id="PF19290">
    <property type="entry name" value="PmbA_TldD_2nd"/>
    <property type="match status" value="1"/>
</dbReference>
<evidence type="ECO:0000259" key="4">
    <source>
        <dbReference type="Pfam" id="PF19290"/>
    </source>
</evidence>
<dbReference type="Pfam" id="PF19289">
    <property type="entry name" value="PmbA_TldD_3rd"/>
    <property type="match status" value="1"/>
</dbReference>
<evidence type="ECO:0000256" key="1">
    <source>
        <dbReference type="ARBA" id="ARBA00005836"/>
    </source>
</evidence>
<dbReference type="Gene3D" id="3.30.2290.10">
    <property type="entry name" value="PmbA/TldD superfamily"/>
    <property type="match status" value="1"/>
</dbReference>
<gene>
    <name evidence="5" type="ORF">CIL05_10455</name>
</gene>
<evidence type="ECO:0000259" key="3">
    <source>
        <dbReference type="Pfam" id="PF19289"/>
    </source>
</evidence>
<dbReference type="InterPro" id="IPR035068">
    <property type="entry name" value="TldD/PmbA_N"/>
</dbReference>
<name>A0A2A2IDR4_9BACI</name>
<comment type="similarity">
    <text evidence="1">Belongs to the peptidase U62 family.</text>
</comment>
<dbReference type="OrthoDB" id="9803618at2"/>
<dbReference type="PANTHER" id="PTHR43421:SF1">
    <property type="entry name" value="METALLOPROTEASE PMBA"/>
    <property type="match status" value="1"/>
</dbReference>
<keyword evidence="6" id="KW-1185">Reference proteome</keyword>
<dbReference type="PANTHER" id="PTHR43421">
    <property type="entry name" value="METALLOPROTEASE PMBA"/>
    <property type="match status" value="1"/>
</dbReference>
<dbReference type="RefSeq" id="WP_095655478.1">
    <property type="nucleotide sequence ID" value="NZ_NPOA01000006.1"/>
</dbReference>
<reference evidence="5 6" key="1">
    <citation type="submission" date="2017-08" db="EMBL/GenBank/DDBJ databases">
        <title>Virgibacillus indicus sp. nov. and Virgibacillus profoundi sp. nov, two moderately halophilic bacteria isolated from marine sediment by using the Microfluidic Streak Plate.</title>
        <authorList>
            <person name="Xu B."/>
            <person name="Hu B."/>
            <person name="Wang J."/>
            <person name="Zhu Y."/>
            <person name="Huang L."/>
            <person name="Du W."/>
            <person name="Huang Y."/>
        </authorList>
    </citation>
    <scope>NUCLEOTIDE SEQUENCE [LARGE SCALE GENOMIC DNA]</scope>
    <source>
        <strain evidence="5 6">IO3-P3-H5</strain>
    </source>
</reference>
<dbReference type="SUPFAM" id="SSF111283">
    <property type="entry name" value="Putative modulator of DNA gyrase, PmbA/TldD"/>
    <property type="match status" value="1"/>
</dbReference>
<dbReference type="EMBL" id="NPOA01000006">
    <property type="protein sequence ID" value="PAV29777.1"/>
    <property type="molecule type" value="Genomic_DNA"/>
</dbReference>
<dbReference type="GO" id="GO:0006508">
    <property type="term" value="P:proteolysis"/>
    <property type="evidence" value="ECO:0007669"/>
    <property type="project" value="InterPro"/>
</dbReference>
<dbReference type="GO" id="GO:0008237">
    <property type="term" value="F:metallopeptidase activity"/>
    <property type="evidence" value="ECO:0007669"/>
    <property type="project" value="InterPro"/>
</dbReference>
<dbReference type="InterPro" id="IPR045570">
    <property type="entry name" value="Metalloprtase-TldD/E_cen_dom"/>
</dbReference>
<dbReference type="Pfam" id="PF01523">
    <property type="entry name" value="PmbA_TldD_1st"/>
    <property type="match status" value="1"/>
</dbReference>
<evidence type="ECO:0000313" key="5">
    <source>
        <dbReference type="EMBL" id="PAV29777.1"/>
    </source>
</evidence>
<feature type="domain" description="Metalloprotease TldD/E central" evidence="4">
    <location>
        <begin position="114"/>
        <end position="216"/>
    </location>
</feature>
<evidence type="ECO:0000313" key="6">
    <source>
        <dbReference type="Proteomes" id="UP000218887"/>
    </source>
</evidence>
<sequence>MELTTFRNQLFTEGEKLGLTDIELYYEKQESFSCQIFKGEIDGYESSTVNGISVRGLYNGQMGYAYTEKLDEESILFLLESIRENAPLIEDEPEEMFTGEDANYQEVDYYSTNLQAVTVEDKIAFLKEVEKKIYAYDSRVVQTDYATIQDQSIEKELFNNKGLFLSDRNNFLNVIISVVVKEGEEIKSDMYFKITKDFASLDADEIAKKAVEKSLSYLGEQAYPDKNYPVILKNSAAAALITTFASSFSAEAVQKGQSQLKGKLDEKVASEHVTLLDDPFLPEGTRSGTFDSEGVPTGQLNVVENGKLKSYFYNLKTAKKDGVSSTGHGHKPSYKETIGVSPSNFYVVPSEKTYMELYEKLEEGIIITDLAGLHSGANPISGDFSLAANGFYVKNGKIVGPTTLMTVAGNFFEVLQEIEQVGSDLEFSPMGGSGYIGSPSLKLKGLAVTFD</sequence>
<evidence type="ECO:0000259" key="2">
    <source>
        <dbReference type="Pfam" id="PF01523"/>
    </source>
</evidence>
<dbReference type="GO" id="GO:0005829">
    <property type="term" value="C:cytosol"/>
    <property type="evidence" value="ECO:0007669"/>
    <property type="project" value="TreeGrafter"/>
</dbReference>
<organism evidence="5 6">
    <name type="scientific">Virgibacillus profundi</name>
    <dbReference type="NCBI Taxonomy" id="2024555"/>
    <lineage>
        <taxon>Bacteria</taxon>
        <taxon>Bacillati</taxon>
        <taxon>Bacillota</taxon>
        <taxon>Bacilli</taxon>
        <taxon>Bacillales</taxon>
        <taxon>Bacillaceae</taxon>
        <taxon>Virgibacillus</taxon>
    </lineage>
</organism>
<protein>
    <submittedName>
        <fullName evidence="5">Peptidase U62</fullName>
    </submittedName>
</protein>
<dbReference type="InterPro" id="IPR036059">
    <property type="entry name" value="TldD/PmbA_sf"/>
</dbReference>
<proteinExistence type="inferred from homology"/>
<feature type="domain" description="Metalloprotease TldD/E N-terminal" evidence="2">
    <location>
        <begin position="23"/>
        <end position="86"/>
    </location>
</feature>
<comment type="caution">
    <text evidence="5">The sequence shown here is derived from an EMBL/GenBank/DDBJ whole genome shotgun (WGS) entry which is preliminary data.</text>
</comment>
<dbReference type="InterPro" id="IPR047657">
    <property type="entry name" value="PmbA"/>
</dbReference>
<accession>A0A2A2IDR4</accession>
<dbReference type="InterPro" id="IPR045569">
    <property type="entry name" value="Metalloprtase-TldD/E_C"/>
</dbReference>
<feature type="domain" description="Metalloprotease TldD/E C-terminal" evidence="3">
    <location>
        <begin position="226"/>
        <end position="449"/>
    </location>
</feature>